<comment type="caution">
    <text evidence="2">The sequence shown here is derived from an EMBL/GenBank/DDBJ whole genome shotgun (WGS) entry which is preliminary data.</text>
</comment>
<gene>
    <name evidence="2" type="ORF">HDF25_000313</name>
</gene>
<dbReference type="Proteomes" id="UP000521017">
    <property type="component" value="Unassembled WGS sequence"/>
</dbReference>
<feature type="domain" description="Cyclic nucleotide-binding" evidence="1">
    <location>
        <begin position="10"/>
        <end position="112"/>
    </location>
</feature>
<dbReference type="SMART" id="SM00100">
    <property type="entry name" value="cNMP"/>
    <property type="match status" value="1"/>
</dbReference>
<evidence type="ECO:0000313" key="3">
    <source>
        <dbReference type="Proteomes" id="UP000521017"/>
    </source>
</evidence>
<dbReference type="AlphaFoldDB" id="A0A7X0IZY6"/>
<dbReference type="Gene3D" id="2.60.120.10">
    <property type="entry name" value="Jelly Rolls"/>
    <property type="match status" value="1"/>
</dbReference>
<organism evidence="2 3">
    <name type="scientific">Pedobacter cryoconitis</name>
    <dbReference type="NCBI Taxonomy" id="188932"/>
    <lineage>
        <taxon>Bacteria</taxon>
        <taxon>Pseudomonadati</taxon>
        <taxon>Bacteroidota</taxon>
        <taxon>Sphingobacteriia</taxon>
        <taxon>Sphingobacteriales</taxon>
        <taxon>Sphingobacteriaceae</taxon>
        <taxon>Pedobacter</taxon>
    </lineage>
</organism>
<evidence type="ECO:0000313" key="2">
    <source>
        <dbReference type="EMBL" id="MBB6498189.1"/>
    </source>
</evidence>
<dbReference type="SUPFAM" id="SSF51206">
    <property type="entry name" value="cAMP-binding domain-like"/>
    <property type="match status" value="1"/>
</dbReference>
<dbReference type="Pfam" id="PF00027">
    <property type="entry name" value="cNMP_binding"/>
    <property type="match status" value="1"/>
</dbReference>
<dbReference type="InterPro" id="IPR018490">
    <property type="entry name" value="cNMP-bd_dom_sf"/>
</dbReference>
<accession>A0A7X0IZY6</accession>
<name>A0A7X0IZY6_9SPHI</name>
<protein>
    <submittedName>
        <fullName evidence="2">CRP-like cAMP-binding protein</fullName>
    </submittedName>
</protein>
<sequence>MNELENYISTFFGISGSDVKNVASYFKPQSLQKGEYLLKPGKIGRFLSFQRSGLIRFYTNSQDAEVTQWISDSGNFVADLSGLIFDLSSRTSIQALTDCELFTISKEDYSTIGQIIPKWHELEKLFIARAFLFMEERIFSLLSMNAEERYHWLLNHNPSLFQYVPLQYLASMMGMTPETLSRIRRKNLNS</sequence>
<evidence type="ECO:0000259" key="1">
    <source>
        <dbReference type="PROSITE" id="PS50042"/>
    </source>
</evidence>
<proteinExistence type="predicted"/>
<dbReference type="RefSeq" id="WP_184622071.1">
    <property type="nucleotide sequence ID" value="NZ_JACHCC010000001.1"/>
</dbReference>
<dbReference type="EMBL" id="JACHCC010000001">
    <property type="protein sequence ID" value="MBB6498189.1"/>
    <property type="molecule type" value="Genomic_DNA"/>
</dbReference>
<dbReference type="InterPro" id="IPR014710">
    <property type="entry name" value="RmlC-like_jellyroll"/>
</dbReference>
<dbReference type="CDD" id="cd00038">
    <property type="entry name" value="CAP_ED"/>
    <property type="match status" value="1"/>
</dbReference>
<reference evidence="2 3" key="1">
    <citation type="submission" date="2020-08" db="EMBL/GenBank/DDBJ databases">
        <title>Genomic Encyclopedia of Type Strains, Phase IV (KMG-V): Genome sequencing to study the core and pangenomes of soil and plant-associated prokaryotes.</title>
        <authorList>
            <person name="Whitman W."/>
        </authorList>
    </citation>
    <scope>NUCLEOTIDE SEQUENCE [LARGE SCALE GENOMIC DNA]</scope>
    <source>
        <strain evidence="2 3">M2T3</strain>
    </source>
</reference>
<dbReference type="InterPro" id="IPR000595">
    <property type="entry name" value="cNMP-bd_dom"/>
</dbReference>
<dbReference type="PROSITE" id="PS50042">
    <property type="entry name" value="CNMP_BINDING_3"/>
    <property type="match status" value="1"/>
</dbReference>